<keyword evidence="7" id="KW-1185">Reference proteome</keyword>
<organism evidence="6 7">
    <name type="scientific">Megaselia scalaris</name>
    <name type="common">Humpbacked fly</name>
    <name type="synonym">Phora scalaris</name>
    <dbReference type="NCBI Taxonomy" id="36166"/>
    <lineage>
        <taxon>Eukaryota</taxon>
        <taxon>Metazoa</taxon>
        <taxon>Ecdysozoa</taxon>
        <taxon>Arthropoda</taxon>
        <taxon>Hexapoda</taxon>
        <taxon>Insecta</taxon>
        <taxon>Pterygota</taxon>
        <taxon>Neoptera</taxon>
        <taxon>Endopterygota</taxon>
        <taxon>Diptera</taxon>
        <taxon>Brachycera</taxon>
        <taxon>Muscomorpha</taxon>
        <taxon>Platypezoidea</taxon>
        <taxon>Phoridae</taxon>
        <taxon>Megaseliini</taxon>
        <taxon>Megaselia</taxon>
    </lineage>
</organism>
<evidence type="ECO:0000313" key="6">
    <source>
        <dbReference type="EnsemblMetazoa" id="MESCA000591-PA"/>
    </source>
</evidence>
<evidence type="ECO:0000256" key="3">
    <source>
        <dbReference type="ARBA" id="ARBA00023242"/>
    </source>
</evidence>
<dbReference type="GO" id="GO:0033260">
    <property type="term" value="P:nuclear DNA replication"/>
    <property type="evidence" value="ECO:0007669"/>
    <property type="project" value="TreeGrafter"/>
</dbReference>
<name>T1GBF9_MEGSC</name>
<dbReference type="OMA" id="MNLFANI"/>
<keyword evidence="2" id="KW-0217">Developmental protein</keyword>
<dbReference type="PANTHER" id="PTHR12972:SF0">
    <property type="entry name" value="PROTEIN DOWNSTREAM NEIGHBOR OF SON"/>
    <property type="match status" value="1"/>
</dbReference>
<evidence type="ECO:0000256" key="1">
    <source>
        <dbReference type="ARBA" id="ARBA00004123"/>
    </source>
</evidence>
<evidence type="ECO:0000256" key="4">
    <source>
        <dbReference type="ARBA" id="ARBA00025806"/>
    </source>
</evidence>
<dbReference type="STRING" id="36166.T1GBF9"/>
<dbReference type="AlphaFoldDB" id="T1GBF9"/>
<dbReference type="InterPro" id="IPR024861">
    <property type="entry name" value="Donson"/>
</dbReference>
<dbReference type="EMBL" id="CAQQ02139093">
    <property type="status" value="NOT_ANNOTATED_CDS"/>
    <property type="molecule type" value="Genomic_DNA"/>
</dbReference>
<dbReference type="PRINTS" id="PR02064">
    <property type="entry name" value="DONSON"/>
</dbReference>
<comment type="similarity">
    <text evidence="4">Belongs to the DONSON family.</text>
</comment>
<keyword evidence="3" id="KW-0539">Nucleus</keyword>
<proteinExistence type="inferred from homology"/>
<dbReference type="HOGENOM" id="CLU_021567_1_0_1"/>
<reference evidence="6" key="2">
    <citation type="submission" date="2015-06" db="UniProtKB">
        <authorList>
            <consortium name="EnsemblMetazoa"/>
        </authorList>
    </citation>
    <scope>IDENTIFICATION</scope>
</reference>
<feature type="region of interest" description="Disordered" evidence="5">
    <location>
        <begin position="503"/>
        <end position="523"/>
    </location>
</feature>
<evidence type="ECO:0000256" key="2">
    <source>
        <dbReference type="ARBA" id="ARBA00022473"/>
    </source>
</evidence>
<dbReference type="EnsemblMetazoa" id="MESCA000591-RA">
    <property type="protein sequence ID" value="MESCA000591-PA"/>
    <property type="gene ID" value="MESCA000591"/>
</dbReference>
<reference evidence="7" key="1">
    <citation type="submission" date="2013-02" db="EMBL/GenBank/DDBJ databases">
        <authorList>
            <person name="Hughes D."/>
        </authorList>
    </citation>
    <scope>NUCLEOTIDE SEQUENCE</scope>
    <source>
        <strain>Durham</strain>
        <strain evidence="7">NC isolate 2 -- Noor lab</strain>
    </source>
</reference>
<accession>T1GBF9</accession>
<sequence length="576" mass="65024">MSSQEWKTPDEIIRLQRLNKKKKQLQARLLNNNNNTVNFEPKEKESLLEKVVSQKRKNPFGKSSKPSQNQSEPAKRQKTVHVADISEDDSLFNLISGENSSVKETPPQAAPSVPLLISKKDSISFSQESVRRLFESKSKGFLVEDEEEEDAENIVQKQTYTKHLPVDWSIKSRMRLFAEVPLPNTNLKSNQEASGITSFVRCLDLENSNSGLDISPAAKLNQCTYYWQHPHLPWMTLFPRNAKSNTLLNVASSNDSIKEALIKDWNKSFKGLFQLLRARQCPYFYLFANSFSVLFRAAGIGGKVEMNAMLTPTSRGLRNALKQEGIDFNGEETSENAIDDFEDDEEEEDEEWLESLGVDKKQIIKNIAATNARIERKKEMAEDFSDLSLVLIEGSECQALYNFLLNSKSLITNVGRLAGIPPTLLAPVAFPKASMQMLETKSSKLRMDGVDYFSIELKGVILPHVLPFVMNLFANILDPTKTFSTTVATSHCTMAFGKATQRINEDEVSKDSKKEESKESDEEKTVTVSDTIFFAENLSDSGIPMDIIKAFCRVGEHSCHLLERVCFSKEHGYSWK</sequence>
<evidence type="ECO:0000256" key="5">
    <source>
        <dbReference type="SAM" id="MobiDB-lite"/>
    </source>
</evidence>
<dbReference type="PANTHER" id="PTHR12972">
    <property type="entry name" value="DOWNSTREAM NEIGHBOR OF SON"/>
    <property type="match status" value="1"/>
</dbReference>
<evidence type="ECO:0000313" key="7">
    <source>
        <dbReference type="Proteomes" id="UP000015102"/>
    </source>
</evidence>
<dbReference type="Proteomes" id="UP000015102">
    <property type="component" value="Unassembled WGS sequence"/>
</dbReference>
<protein>
    <submittedName>
        <fullName evidence="6">Uncharacterized protein</fullName>
    </submittedName>
</protein>
<dbReference type="GO" id="GO:0005634">
    <property type="term" value="C:nucleus"/>
    <property type="evidence" value="ECO:0007669"/>
    <property type="project" value="UniProtKB-SubCell"/>
</dbReference>
<comment type="subcellular location">
    <subcellularLocation>
        <location evidence="1">Nucleus</location>
    </subcellularLocation>
</comment>
<feature type="region of interest" description="Disordered" evidence="5">
    <location>
        <begin position="29"/>
        <end position="80"/>
    </location>
</feature>